<comment type="caution">
    <text evidence="1">The sequence shown here is derived from an EMBL/GenBank/DDBJ whole genome shotgun (WGS) entry which is preliminary data.</text>
</comment>
<organism evidence="1 2">
    <name type="scientific">Araneus ventricosus</name>
    <name type="common">Orbweaver spider</name>
    <name type="synonym">Epeira ventricosa</name>
    <dbReference type="NCBI Taxonomy" id="182803"/>
    <lineage>
        <taxon>Eukaryota</taxon>
        <taxon>Metazoa</taxon>
        <taxon>Ecdysozoa</taxon>
        <taxon>Arthropoda</taxon>
        <taxon>Chelicerata</taxon>
        <taxon>Arachnida</taxon>
        <taxon>Araneae</taxon>
        <taxon>Araneomorphae</taxon>
        <taxon>Entelegynae</taxon>
        <taxon>Araneoidea</taxon>
        <taxon>Araneidae</taxon>
        <taxon>Araneus</taxon>
    </lineage>
</organism>
<sequence>MVARRNNSEACADDNRVQRHFHSDSGNSLCVALEKMVRQLETYFNVEVRGTVRFFVGKTFHEYGDCMWPIHCHYECHVQSLANGASSSKMFAQT</sequence>
<protein>
    <submittedName>
        <fullName evidence="1">Uncharacterized protein</fullName>
    </submittedName>
</protein>
<evidence type="ECO:0000313" key="2">
    <source>
        <dbReference type="Proteomes" id="UP000499080"/>
    </source>
</evidence>
<dbReference type="Proteomes" id="UP000499080">
    <property type="component" value="Unassembled WGS sequence"/>
</dbReference>
<keyword evidence="2" id="KW-1185">Reference proteome</keyword>
<dbReference type="EMBL" id="BGPR01001941">
    <property type="protein sequence ID" value="GBM64716.1"/>
    <property type="molecule type" value="Genomic_DNA"/>
</dbReference>
<dbReference type="AlphaFoldDB" id="A0A4Y2HH68"/>
<evidence type="ECO:0000313" key="1">
    <source>
        <dbReference type="EMBL" id="GBM64716.1"/>
    </source>
</evidence>
<proteinExistence type="predicted"/>
<reference evidence="1 2" key="1">
    <citation type="journal article" date="2019" name="Sci. Rep.">
        <title>Orb-weaving spider Araneus ventricosus genome elucidates the spidroin gene catalogue.</title>
        <authorList>
            <person name="Kono N."/>
            <person name="Nakamura H."/>
            <person name="Ohtoshi R."/>
            <person name="Moran D.A.P."/>
            <person name="Shinohara A."/>
            <person name="Yoshida Y."/>
            <person name="Fujiwara M."/>
            <person name="Mori M."/>
            <person name="Tomita M."/>
            <person name="Arakawa K."/>
        </authorList>
    </citation>
    <scope>NUCLEOTIDE SEQUENCE [LARGE SCALE GENOMIC DNA]</scope>
</reference>
<name>A0A4Y2HH68_ARAVE</name>
<accession>A0A4Y2HH68</accession>
<gene>
    <name evidence="1" type="ORF">AVEN_205917_1</name>
</gene>